<dbReference type="PANTHER" id="PTHR22550">
    <property type="entry name" value="SPORE GERMINATION PROTEIN"/>
    <property type="match status" value="1"/>
</dbReference>
<evidence type="ECO:0000256" key="4">
    <source>
        <dbReference type="PIRNR" id="PIRNR005690"/>
    </source>
</evidence>
<evidence type="ECO:0000256" key="1">
    <source>
        <dbReference type="ARBA" id="ARBA00004141"/>
    </source>
</evidence>
<evidence type="ECO:0000313" key="6">
    <source>
        <dbReference type="EMBL" id="MFC0472799.1"/>
    </source>
</evidence>
<feature type="transmembrane region" description="Helical" evidence="5">
    <location>
        <begin position="411"/>
        <end position="432"/>
    </location>
</feature>
<dbReference type="PANTHER" id="PTHR22550:SF5">
    <property type="entry name" value="LEUCINE ZIPPER PROTEIN 4"/>
    <property type="match status" value="1"/>
</dbReference>
<comment type="caution">
    <text evidence="6">The sequence shown here is derived from an EMBL/GenBank/DDBJ whole genome shotgun (WGS) entry which is preliminary data.</text>
</comment>
<keyword evidence="7" id="KW-1185">Reference proteome</keyword>
<dbReference type="EMBL" id="JBHLUX010000087">
    <property type="protein sequence ID" value="MFC0472799.1"/>
    <property type="molecule type" value="Genomic_DNA"/>
</dbReference>
<accession>A0ABV6KHQ9</accession>
<dbReference type="PIRSF" id="PIRSF005690">
    <property type="entry name" value="GerBA"/>
    <property type="match status" value="1"/>
</dbReference>
<evidence type="ECO:0000256" key="3">
    <source>
        <dbReference type="ARBA" id="ARBA00023136"/>
    </source>
</evidence>
<reference evidence="6 7" key="1">
    <citation type="submission" date="2024-09" db="EMBL/GenBank/DDBJ databases">
        <authorList>
            <person name="Sun Q."/>
            <person name="Mori K."/>
        </authorList>
    </citation>
    <scope>NUCLEOTIDE SEQUENCE [LARGE SCALE GENOMIC DNA]</scope>
    <source>
        <strain evidence="6 7">NCAIM B.02610</strain>
    </source>
</reference>
<comment type="similarity">
    <text evidence="2 4">Belongs to the GerABKA family.</text>
</comment>
<keyword evidence="5" id="KW-1133">Transmembrane helix</keyword>
<feature type="transmembrane region" description="Helical" evidence="5">
    <location>
        <begin position="126"/>
        <end position="151"/>
    </location>
</feature>
<dbReference type="Proteomes" id="UP001589838">
    <property type="component" value="Unassembled WGS sequence"/>
</dbReference>
<feature type="transmembrane region" description="Helical" evidence="5">
    <location>
        <begin position="316"/>
        <end position="335"/>
    </location>
</feature>
<keyword evidence="3 4" id="KW-0472">Membrane</keyword>
<dbReference type="InterPro" id="IPR050768">
    <property type="entry name" value="UPF0353/GerABKA_families"/>
</dbReference>
<comment type="subcellular location">
    <subcellularLocation>
        <location evidence="4">Cell membrane</location>
    </subcellularLocation>
    <subcellularLocation>
        <location evidence="1">Membrane</location>
        <topology evidence="1">Multi-pass membrane protein</topology>
    </subcellularLocation>
</comment>
<keyword evidence="5" id="KW-0812">Transmembrane</keyword>
<name>A0ABV6KHQ9_9BACI</name>
<feature type="transmembrane region" description="Helical" evidence="5">
    <location>
        <begin position="438"/>
        <end position="463"/>
    </location>
</feature>
<proteinExistence type="inferred from homology"/>
<evidence type="ECO:0000256" key="5">
    <source>
        <dbReference type="SAM" id="Phobius"/>
    </source>
</evidence>
<protein>
    <submittedName>
        <fullName evidence="6">Spore germination protein</fullName>
    </submittedName>
</protein>
<evidence type="ECO:0000256" key="2">
    <source>
        <dbReference type="ARBA" id="ARBA00005278"/>
    </source>
</evidence>
<evidence type="ECO:0000313" key="7">
    <source>
        <dbReference type="Proteomes" id="UP001589838"/>
    </source>
</evidence>
<dbReference type="RefSeq" id="WP_335962881.1">
    <property type="nucleotide sequence ID" value="NZ_JAXBLX010000036.1"/>
</dbReference>
<gene>
    <name evidence="6" type="ORF">ACFFHM_20510</name>
</gene>
<dbReference type="InterPro" id="IPR004995">
    <property type="entry name" value="Spore_Ger"/>
</dbReference>
<sequence length="526" mass="58825">MKVFKKIASEKRKHQQLSTASDLLRSEKQAAEISTYLKLNEERYNKVFNKNFDFSLNQIHIVGQEGLILYLKSMVDLDKVSEQIMERVAQTQSHKDCIMTNKQLRKFQKDYFASVDVEFLQYEHEVVWYVLSGYAVILIAGINNGMAINVISSEQRGIEQSNTQTIIRGPKDSFTESISTNISLIRRRIKNPQLICENFMVGNDTKTSICITYLESVANPEIVDEIRKRIKGVNVNAIFDSGNLEELICDQVITPFPTIYHSDRPDTVAASIIEGKIAAIVDGTPFVLTMPVVLTDFFKVSEDYYQGFLMSSFVRIIRYVAFTLSWILPSIYIGLTTFHHELIPTALVFTLQAQREGVPFPAVVEILLMETTFEILREAGVRMPRAVGQAVSIVGTLVIGQAAVEAGIVSNLLVIIVALTAIASFVSPIYSFGNASRLLRFGLILITAALGLYGMIIGIVLVITHLASLRSFGTPYLAPLGPFIVEDQKDVFVRFPMRQLKKRPAYMMDGTKTGMSADSNQEGEKS</sequence>
<dbReference type="Pfam" id="PF03323">
    <property type="entry name" value="GerA"/>
    <property type="match status" value="1"/>
</dbReference>
<organism evidence="6 7">
    <name type="scientific">Halalkalibacter kiskunsagensis</name>
    <dbReference type="NCBI Taxonomy" id="1548599"/>
    <lineage>
        <taxon>Bacteria</taxon>
        <taxon>Bacillati</taxon>
        <taxon>Bacillota</taxon>
        <taxon>Bacilli</taxon>
        <taxon>Bacillales</taxon>
        <taxon>Bacillaceae</taxon>
        <taxon>Halalkalibacter</taxon>
    </lineage>
</organism>